<reference evidence="12" key="1">
    <citation type="submission" date="2018-05" db="EMBL/GenBank/DDBJ databases">
        <authorList>
            <person name="Hao L."/>
        </authorList>
    </citation>
    <scope>NUCLEOTIDE SEQUENCE [LARGE SCALE GENOMIC DNA]</scope>
</reference>
<dbReference type="AlphaFoldDB" id="A0A2X3KVN1"/>
<dbReference type="GO" id="GO:0046872">
    <property type="term" value="F:metal ion binding"/>
    <property type="evidence" value="ECO:0007669"/>
    <property type="project" value="UniProtKB-KW"/>
</dbReference>
<evidence type="ECO:0000256" key="2">
    <source>
        <dbReference type="ARBA" id="ARBA00010231"/>
    </source>
</evidence>
<dbReference type="EC" id="5.4.2.10" evidence="11"/>
<dbReference type="Pfam" id="PF00408">
    <property type="entry name" value="PGM_PMM_IV"/>
    <property type="match status" value="1"/>
</dbReference>
<gene>
    <name evidence="11" type="primary">glmM</name>
    <name evidence="11" type="ORF">BARAN1_0614</name>
</gene>
<dbReference type="Gene3D" id="3.30.310.50">
    <property type="entry name" value="Alpha-D-phosphohexomutase, C-terminal domain"/>
    <property type="match status" value="1"/>
</dbReference>
<keyword evidence="4" id="KW-0479">Metal-binding</keyword>
<evidence type="ECO:0000256" key="6">
    <source>
        <dbReference type="ARBA" id="ARBA00023235"/>
    </source>
</evidence>
<comment type="cofactor">
    <cofactor evidence="1">
        <name>Mg(2+)</name>
        <dbReference type="ChEBI" id="CHEBI:18420"/>
    </cofactor>
</comment>
<dbReference type="InterPro" id="IPR005841">
    <property type="entry name" value="Alpha-D-phosphohexomutase_SF"/>
</dbReference>
<evidence type="ECO:0000256" key="5">
    <source>
        <dbReference type="ARBA" id="ARBA00022842"/>
    </source>
</evidence>
<dbReference type="GO" id="GO:0004615">
    <property type="term" value="F:phosphomannomutase activity"/>
    <property type="evidence" value="ECO:0007669"/>
    <property type="project" value="TreeGrafter"/>
</dbReference>
<dbReference type="InterPro" id="IPR005845">
    <property type="entry name" value="A-D-PHexomutase_a/b/a-II"/>
</dbReference>
<evidence type="ECO:0000259" key="8">
    <source>
        <dbReference type="Pfam" id="PF02878"/>
    </source>
</evidence>
<dbReference type="Pfam" id="PF02879">
    <property type="entry name" value="PGM_PMM_II"/>
    <property type="match status" value="1"/>
</dbReference>
<proteinExistence type="inferred from homology"/>
<dbReference type="GO" id="GO:0008966">
    <property type="term" value="F:phosphoglucosamine mutase activity"/>
    <property type="evidence" value="ECO:0007669"/>
    <property type="project" value="UniProtKB-EC"/>
</dbReference>
<evidence type="ECO:0000259" key="7">
    <source>
        <dbReference type="Pfam" id="PF00408"/>
    </source>
</evidence>
<sequence>MRYFGTDGVRGVAGVDLTADLAYRLGRAAGLAFRPGNVLVAQDTRLSGPALAAACASGLAAAGCDVDLAGVLPSPAVSHLVVQSGYGLGCVVSASHNPPPDNGIKFYGRDGLKLSVADEERVESLLEAKPRAGPGGKVAPYPAAEEGYLAFLRERGAGLSLAGVKIVLDCAHGATARVAPMLFADLGADLVLLSAEPDGARINATGAAAMDAVAAAVPAQRADLGIAFDGDGDRALFVDGRGDVVEGDRLMAALAPYLLGWNELSSPRVVFTVLANLGAERYLSARGFRVERVPVGDRNVAWAMREGGSDLGGEPSGHIIYRPWAVTGDGILTALLVLRVLIRVGTDLGSLVAPVPLYPQVRADVLVADREAALADPRVQAAIQAAKAQLDGTGRLVVRPSGTQRLIRIMAEGPDETVLHGAVDPIADALASQRIDTQRTLQT</sequence>
<dbReference type="GO" id="GO:0009252">
    <property type="term" value="P:peptidoglycan biosynthetic process"/>
    <property type="evidence" value="ECO:0007669"/>
    <property type="project" value="TreeGrafter"/>
</dbReference>
<evidence type="ECO:0000256" key="3">
    <source>
        <dbReference type="ARBA" id="ARBA00022553"/>
    </source>
</evidence>
<evidence type="ECO:0000313" key="12">
    <source>
        <dbReference type="Proteomes" id="UP000249818"/>
    </source>
</evidence>
<dbReference type="PANTHER" id="PTHR42946">
    <property type="entry name" value="PHOSPHOHEXOSE MUTASE"/>
    <property type="match status" value="1"/>
</dbReference>
<dbReference type="GO" id="GO:0005829">
    <property type="term" value="C:cytosol"/>
    <property type="evidence" value="ECO:0007669"/>
    <property type="project" value="TreeGrafter"/>
</dbReference>
<dbReference type="InterPro" id="IPR005846">
    <property type="entry name" value="A-D-PHexomutase_a/b/a-III"/>
</dbReference>
<evidence type="ECO:0000259" key="9">
    <source>
        <dbReference type="Pfam" id="PF02879"/>
    </source>
</evidence>
<evidence type="ECO:0000259" key="10">
    <source>
        <dbReference type="Pfam" id="PF02880"/>
    </source>
</evidence>
<dbReference type="KEGG" id="bana:BARAN1_0614"/>
<dbReference type="EMBL" id="LS483254">
    <property type="protein sequence ID" value="SQD92638.1"/>
    <property type="molecule type" value="Genomic_DNA"/>
</dbReference>
<feature type="domain" description="Alpha-D-phosphohexomutase C-terminal" evidence="7">
    <location>
        <begin position="365"/>
        <end position="427"/>
    </location>
</feature>
<feature type="domain" description="Alpha-D-phosphohexomutase alpha/beta/alpha" evidence="8">
    <location>
        <begin position="2"/>
        <end position="128"/>
    </location>
</feature>
<dbReference type="InterPro" id="IPR016055">
    <property type="entry name" value="A-D-PHexomutase_a/b/a-I/II/III"/>
</dbReference>
<dbReference type="SUPFAM" id="SSF53738">
    <property type="entry name" value="Phosphoglucomutase, first 3 domains"/>
    <property type="match status" value="3"/>
</dbReference>
<dbReference type="InterPro" id="IPR050060">
    <property type="entry name" value="Phosphoglucosamine_mutase"/>
</dbReference>
<dbReference type="InterPro" id="IPR005844">
    <property type="entry name" value="A-D-PHexomutase_a/b/a-I"/>
</dbReference>
<keyword evidence="6 11" id="KW-0413">Isomerase</keyword>
<dbReference type="PANTHER" id="PTHR42946:SF1">
    <property type="entry name" value="PHOSPHOGLUCOMUTASE (ALPHA-D-GLUCOSE-1,6-BISPHOSPHATE-DEPENDENT)"/>
    <property type="match status" value="1"/>
</dbReference>
<keyword evidence="5" id="KW-0460">Magnesium</keyword>
<feature type="domain" description="Alpha-D-phosphohexomutase alpha/beta/alpha" evidence="9">
    <location>
        <begin position="160"/>
        <end position="242"/>
    </location>
</feature>
<dbReference type="InterPro" id="IPR005843">
    <property type="entry name" value="A-D-PHexomutase_C"/>
</dbReference>
<dbReference type="InterPro" id="IPR036900">
    <property type="entry name" value="A-D-PHexomutase_C_sf"/>
</dbReference>
<feature type="domain" description="Alpha-D-phosphohexomutase alpha/beta/alpha" evidence="10">
    <location>
        <begin position="246"/>
        <end position="353"/>
    </location>
</feature>
<protein>
    <submittedName>
        <fullName evidence="11">Phosphoglucosamine mutase</fullName>
        <ecNumber evidence="11">5.4.2.10</ecNumber>
    </submittedName>
</protein>
<dbReference type="Proteomes" id="UP000249818">
    <property type="component" value="Chromosome BARAN1"/>
</dbReference>
<dbReference type="Pfam" id="PF02878">
    <property type="entry name" value="PGM_PMM_I"/>
    <property type="match status" value="1"/>
</dbReference>
<keyword evidence="12" id="KW-1185">Reference proteome</keyword>
<dbReference type="RefSeq" id="WP_122031761.1">
    <property type="nucleotide sequence ID" value="NZ_LS483254.1"/>
</dbReference>
<organism evidence="11 12">
    <name type="scientific">Candidatus Bipolaricaulis anaerobius</name>
    <dbReference type="NCBI Taxonomy" id="2026885"/>
    <lineage>
        <taxon>Bacteria</taxon>
        <taxon>Candidatus Bipolaricaulota</taxon>
        <taxon>Candidatus Bipolaricaulia</taxon>
        <taxon>Candidatus Bipolaricaulales</taxon>
        <taxon>Candidatus Bipolaricaulaceae</taxon>
        <taxon>Candidatus Bipolaricaulis</taxon>
    </lineage>
</organism>
<dbReference type="Gene3D" id="3.40.120.10">
    <property type="entry name" value="Alpha-D-Glucose-1,6-Bisphosphate, subunit A, domain 3"/>
    <property type="match status" value="3"/>
</dbReference>
<comment type="similarity">
    <text evidence="2">Belongs to the phosphohexose mutase family.</text>
</comment>
<dbReference type="SUPFAM" id="SSF55957">
    <property type="entry name" value="Phosphoglucomutase, C-terminal domain"/>
    <property type="match status" value="1"/>
</dbReference>
<keyword evidence="3" id="KW-0597">Phosphoprotein</keyword>
<dbReference type="PRINTS" id="PR00509">
    <property type="entry name" value="PGMPMM"/>
</dbReference>
<evidence type="ECO:0000256" key="4">
    <source>
        <dbReference type="ARBA" id="ARBA00022723"/>
    </source>
</evidence>
<accession>A0A2X3KVN1</accession>
<name>A0A2X3KVN1_9BACT</name>
<evidence type="ECO:0000256" key="1">
    <source>
        <dbReference type="ARBA" id="ARBA00001946"/>
    </source>
</evidence>
<dbReference type="Pfam" id="PF02880">
    <property type="entry name" value="PGM_PMM_III"/>
    <property type="match status" value="1"/>
</dbReference>
<dbReference type="GO" id="GO:0005975">
    <property type="term" value="P:carbohydrate metabolic process"/>
    <property type="evidence" value="ECO:0007669"/>
    <property type="project" value="InterPro"/>
</dbReference>
<evidence type="ECO:0000313" key="11">
    <source>
        <dbReference type="EMBL" id="SQD92638.1"/>
    </source>
</evidence>
<dbReference type="OrthoDB" id="9806956at2"/>
<dbReference type="GO" id="GO:0006048">
    <property type="term" value="P:UDP-N-acetylglucosamine biosynthetic process"/>
    <property type="evidence" value="ECO:0007669"/>
    <property type="project" value="TreeGrafter"/>
</dbReference>